<keyword evidence="2" id="KW-1185">Reference proteome</keyword>
<dbReference type="AlphaFoldDB" id="A0A167MH13"/>
<dbReference type="EMBL" id="KV440982">
    <property type="protein sequence ID" value="OAD72816.1"/>
    <property type="molecule type" value="Genomic_DNA"/>
</dbReference>
<protein>
    <submittedName>
        <fullName evidence="1">Uncharacterized protein</fullName>
    </submittedName>
</protein>
<dbReference type="InParanoid" id="A0A167MH13"/>
<proteinExistence type="predicted"/>
<accession>A0A167MH13</accession>
<dbReference type="GeneID" id="29002332"/>
<gene>
    <name evidence="1" type="ORF">PHYBLDRAFT_65262</name>
</gene>
<evidence type="ECO:0000313" key="2">
    <source>
        <dbReference type="Proteomes" id="UP000077315"/>
    </source>
</evidence>
<dbReference type="VEuPathDB" id="FungiDB:PHYBLDRAFT_65262"/>
<sequence>MSCNMSVILKGKMVMLPESGFQTKERSSFQTSATHTLIFRVIIQHLYATPELSSNVSTTKCILMIKESALDGAVYFCNLSLITNKKCIQLNNKRNITSLLVFSNFSVMEATGVSALQLLEPKVGVRLLHGFVSPINCFWSIMLSCHAPESVLVAVTVYMICRAYWNFAFEEFPLLNSVVAKNTSSVVSRSSATRTSDNNSPH</sequence>
<dbReference type="RefSeq" id="XP_018290856.1">
    <property type="nucleotide sequence ID" value="XM_018441426.1"/>
</dbReference>
<organism evidence="1 2">
    <name type="scientific">Phycomyces blakesleeanus (strain ATCC 8743b / DSM 1359 / FGSC 10004 / NBRC 33097 / NRRL 1555)</name>
    <dbReference type="NCBI Taxonomy" id="763407"/>
    <lineage>
        <taxon>Eukaryota</taxon>
        <taxon>Fungi</taxon>
        <taxon>Fungi incertae sedis</taxon>
        <taxon>Mucoromycota</taxon>
        <taxon>Mucoromycotina</taxon>
        <taxon>Mucoromycetes</taxon>
        <taxon>Mucorales</taxon>
        <taxon>Phycomycetaceae</taxon>
        <taxon>Phycomyces</taxon>
    </lineage>
</organism>
<dbReference type="Proteomes" id="UP000077315">
    <property type="component" value="Unassembled WGS sequence"/>
</dbReference>
<name>A0A167MH13_PHYB8</name>
<evidence type="ECO:0000313" key="1">
    <source>
        <dbReference type="EMBL" id="OAD72816.1"/>
    </source>
</evidence>
<reference evidence="2" key="1">
    <citation type="submission" date="2015-06" db="EMBL/GenBank/DDBJ databases">
        <title>Expansion of signal transduction pathways in fungi by whole-genome duplication.</title>
        <authorList>
            <consortium name="DOE Joint Genome Institute"/>
            <person name="Corrochano L.M."/>
            <person name="Kuo A."/>
            <person name="Marcet-Houben M."/>
            <person name="Polaino S."/>
            <person name="Salamov A."/>
            <person name="Villalobos J.M."/>
            <person name="Alvarez M.I."/>
            <person name="Avalos J."/>
            <person name="Benito E.P."/>
            <person name="Benoit I."/>
            <person name="Burger G."/>
            <person name="Camino L.P."/>
            <person name="Canovas D."/>
            <person name="Cerda-Olmedo E."/>
            <person name="Cheng J.-F."/>
            <person name="Dominguez A."/>
            <person name="Elias M."/>
            <person name="Eslava A.P."/>
            <person name="Glaser F."/>
            <person name="Grimwood J."/>
            <person name="Gutierrez G."/>
            <person name="Heitman J."/>
            <person name="Henrissat B."/>
            <person name="Iturriaga E.A."/>
            <person name="Lang B.F."/>
            <person name="Lavin J.L."/>
            <person name="Lee S."/>
            <person name="Li W."/>
            <person name="Lindquist E."/>
            <person name="Lopez-Garcia S."/>
            <person name="Luque E.M."/>
            <person name="Marcos A.T."/>
            <person name="Martin J."/>
            <person name="McCluskey K."/>
            <person name="Medina H.R."/>
            <person name="Miralles-Duran A."/>
            <person name="Miyazaki A."/>
            <person name="Munoz-Torres E."/>
            <person name="Oguiza J.A."/>
            <person name="Ohm R."/>
            <person name="Olmedo M."/>
            <person name="Orejas M."/>
            <person name="Ortiz-Castellanos L."/>
            <person name="Pisabarro A.G."/>
            <person name="Rodriguez-Romero J."/>
            <person name="Ruiz-Herrera J."/>
            <person name="Ruiz-Vazquez R."/>
            <person name="Sanz C."/>
            <person name="Schackwitz W."/>
            <person name="Schmutz J."/>
            <person name="Shahriari M."/>
            <person name="Shelest E."/>
            <person name="Silva-Franco F."/>
            <person name="Soanes D."/>
            <person name="Syed K."/>
            <person name="Tagua V.G."/>
            <person name="Talbot N.J."/>
            <person name="Thon M."/>
            <person name="De vries R.P."/>
            <person name="Wiebenga A."/>
            <person name="Yadav J.S."/>
            <person name="Braun E.L."/>
            <person name="Baker S."/>
            <person name="Garre V."/>
            <person name="Horwitz B."/>
            <person name="Torres-Martinez S."/>
            <person name="Idnurm A."/>
            <person name="Herrera-Estrella A."/>
            <person name="Gabaldon T."/>
            <person name="Grigoriev I.V."/>
        </authorList>
    </citation>
    <scope>NUCLEOTIDE SEQUENCE [LARGE SCALE GENOMIC DNA]</scope>
    <source>
        <strain evidence="2">NRRL 1555(-)</strain>
    </source>
</reference>